<evidence type="ECO:0000313" key="1">
    <source>
        <dbReference type="EMBL" id="PVX30133.1"/>
    </source>
</evidence>
<gene>
    <name evidence="1" type="ORF">DD559_12990</name>
</gene>
<comment type="caution">
    <text evidence="1">The sequence shown here is derived from an EMBL/GenBank/DDBJ whole genome shotgun (WGS) entry which is preliminary data.</text>
</comment>
<sequence>MLDLPSVHCELRAAIDELEGLTAQQHCPQAAMAALRYRLMRLSRARSKLVRALCTRLQEEATNDAAVLALIALVPASRRLSSTHISTWTLRRVAADWQGYCRASAIMRAAMRRQIDAEAAALYPHLRLPPVAEPSLPHGD</sequence>
<proteinExistence type="predicted"/>
<organism evidence="1 2">
    <name type="scientific">Sphingomonas pokkalii</name>
    <dbReference type="NCBI Taxonomy" id="2175090"/>
    <lineage>
        <taxon>Bacteria</taxon>
        <taxon>Pseudomonadati</taxon>
        <taxon>Pseudomonadota</taxon>
        <taxon>Alphaproteobacteria</taxon>
        <taxon>Sphingomonadales</taxon>
        <taxon>Sphingomonadaceae</taxon>
        <taxon>Sphingomonas</taxon>
    </lineage>
</organism>
<dbReference type="EMBL" id="QENQ01000001">
    <property type="protein sequence ID" value="PVX30133.1"/>
    <property type="molecule type" value="Genomic_DNA"/>
</dbReference>
<evidence type="ECO:0000313" key="2">
    <source>
        <dbReference type="Proteomes" id="UP000245890"/>
    </source>
</evidence>
<dbReference type="Proteomes" id="UP000245890">
    <property type="component" value="Unassembled WGS sequence"/>
</dbReference>
<protein>
    <submittedName>
        <fullName evidence="1">Uncharacterized protein</fullName>
    </submittedName>
</protein>
<reference evidence="1 2" key="1">
    <citation type="submission" date="2018-05" db="EMBL/GenBank/DDBJ databases">
        <title>Description of Sphingomonas pokkalii sp nov, isolated from the rhizosphere of saline tolerant pokkali rice and its draft genome analysis.</title>
        <authorList>
            <person name="Menon R."/>
            <person name="Kumari S."/>
            <person name="Rameshkumar N."/>
        </authorList>
    </citation>
    <scope>NUCLEOTIDE SEQUENCE [LARGE SCALE GENOMIC DNA]</scope>
    <source>
        <strain evidence="1 2">L3B27</strain>
    </source>
</reference>
<keyword evidence="2" id="KW-1185">Reference proteome</keyword>
<accession>A0A2U0SFJ1</accession>
<dbReference type="AlphaFoldDB" id="A0A2U0SFJ1"/>
<name>A0A2U0SFJ1_9SPHN</name>
<dbReference type="RefSeq" id="WP_116469546.1">
    <property type="nucleotide sequence ID" value="NZ_QENQ01000001.1"/>
</dbReference>